<sequence>MPIAVSLSTTFDFDSQQQYAALGNLPQSTPLSSPILRPALPLNNLDNYESNEILIEKNLENPTEKQLITPLKTIDYTSFTKVTPLDQINDKTKSRITFEICHN</sequence>
<reference evidence="1" key="1">
    <citation type="submission" date="2021-02" db="EMBL/GenBank/DDBJ databases">
        <authorList>
            <person name="Nowell W R."/>
        </authorList>
    </citation>
    <scope>NUCLEOTIDE SEQUENCE</scope>
</reference>
<dbReference type="EMBL" id="CAJOBG010072603">
    <property type="protein sequence ID" value="CAF4600439.1"/>
    <property type="molecule type" value="Genomic_DNA"/>
</dbReference>
<keyword evidence="2" id="KW-1185">Reference proteome</keyword>
<organism evidence="1 2">
    <name type="scientific">Rotaria magnacalcarata</name>
    <dbReference type="NCBI Taxonomy" id="392030"/>
    <lineage>
        <taxon>Eukaryota</taxon>
        <taxon>Metazoa</taxon>
        <taxon>Spiralia</taxon>
        <taxon>Gnathifera</taxon>
        <taxon>Rotifera</taxon>
        <taxon>Eurotatoria</taxon>
        <taxon>Bdelloidea</taxon>
        <taxon>Philodinida</taxon>
        <taxon>Philodinidae</taxon>
        <taxon>Rotaria</taxon>
    </lineage>
</organism>
<name>A0A821C3J0_9BILA</name>
<feature type="non-terminal residue" evidence="1">
    <location>
        <position position="103"/>
    </location>
</feature>
<proteinExistence type="predicted"/>
<gene>
    <name evidence="1" type="ORF">OVN521_LOCUS45149</name>
</gene>
<evidence type="ECO:0000313" key="1">
    <source>
        <dbReference type="EMBL" id="CAF4600439.1"/>
    </source>
</evidence>
<dbReference type="AlphaFoldDB" id="A0A821C3J0"/>
<evidence type="ECO:0000313" key="2">
    <source>
        <dbReference type="Proteomes" id="UP000663866"/>
    </source>
</evidence>
<protein>
    <submittedName>
        <fullName evidence="1">Uncharacterized protein</fullName>
    </submittedName>
</protein>
<dbReference type="Proteomes" id="UP000663866">
    <property type="component" value="Unassembled WGS sequence"/>
</dbReference>
<comment type="caution">
    <text evidence="1">The sequence shown here is derived from an EMBL/GenBank/DDBJ whole genome shotgun (WGS) entry which is preliminary data.</text>
</comment>
<accession>A0A821C3J0</accession>